<sequence length="224" mass="25200">MEMEPSLPKSEVLQPGTDCRFTTSTLVLEAQRDRLGFNDNIEPDDEGDGEGESTQPPEEQTAALRPLNARERAACYSLNDDLTDGKLPLVRSRFSSHHFSIVICDEGHVLKNADSKAHQLVADIQKDALLICTATPMLNHPADNLSYLRFGFSWLPEIPWLPDDLDINSLYAPEFDIDREVLAQQLNAYFQEFSPRFSIQRTLSPTTTNSASSFWLMPRAQSDI</sequence>
<comment type="caution">
    <text evidence="5">The sequence shown here is derived from an EMBL/GenBank/DDBJ whole genome shotgun (WGS) entry which is preliminary data.</text>
</comment>
<dbReference type="AlphaFoldDB" id="A0A507AD52"/>
<protein>
    <recommendedName>
        <fullName evidence="4">SNF2 N-terminal domain-containing protein</fullName>
    </recommendedName>
</protein>
<dbReference type="GeneID" id="41969808"/>
<evidence type="ECO:0000256" key="1">
    <source>
        <dbReference type="ARBA" id="ARBA00022741"/>
    </source>
</evidence>
<dbReference type="Gene3D" id="3.40.50.10810">
    <property type="entry name" value="Tandem AAA-ATPase domain"/>
    <property type="match status" value="1"/>
</dbReference>
<keyword evidence="1" id="KW-0547">Nucleotide-binding</keyword>
<proteinExistence type="predicted"/>
<feature type="compositionally biased region" description="Acidic residues" evidence="3">
    <location>
        <begin position="41"/>
        <end position="51"/>
    </location>
</feature>
<evidence type="ECO:0000259" key="4">
    <source>
        <dbReference type="Pfam" id="PF00176"/>
    </source>
</evidence>
<dbReference type="GO" id="GO:0005524">
    <property type="term" value="F:ATP binding"/>
    <property type="evidence" value="ECO:0007669"/>
    <property type="project" value="InterPro"/>
</dbReference>
<dbReference type="STRING" id="1093900.A0A507AD52"/>
<organism evidence="5 6">
    <name type="scientific">Thyridium curvatum</name>
    <dbReference type="NCBI Taxonomy" id="1093900"/>
    <lineage>
        <taxon>Eukaryota</taxon>
        <taxon>Fungi</taxon>
        <taxon>Dikarya</taxon>
        <taxon>Ascomycota</taxon>
        <taxon>Pezizomycotina</taxon>
        <taxon>Sordariomycetes</taxon>
        <taxon>Sordariomycetidae</taxon>
        <taxon>Thyridiales</taxon>
        <taxon>Thyridiaceae</taxon>
        <taxon>Thyridium</taxon>
    </lineage>
</organism>
<evidence type="ECO:0000256" key="3">
    <source>
        <dbReference type="SAM" id="MobiDB-lite"/>
    </source>
</evidence>
<accession>A0A507AD52</accession>
<dbReference type="Pfam" id="PF00176">
    <property type="entry name" value="SNF2-rel_dom"/>
    <property type="match status" value="1"/>
</dbReference>
<reference evidence="5 6" key="1">
    <citation type="submission" date="2019-06" db="EMBL/GenBank/DDBJ databases">
        <title>Draft genome sequence of the filamentous fungus Phialemoniopsis curvata isolated from diesel fuel.</title>
        <authorList>
            <person name="Varaljay V.A."/>
            <person name="Lyon W.J."/>
            <person name="Crouch A.L."/>
            <person name="Drake C.E."/>
            <person name="Hollomon J.M."/>
            <person name="Nadeau L.J."/>
            <person name="Nunn H.S."/>
            <person name="Stevenson B.S."/>
            <person name="Bojanowski C.L."/>
            <person name="Crookes-Goodson W.J."/>
        </authorList>
    </citation>
    <scope>NUCLEOTIDE SEQUENCE [LARGE SCALE GENOMIC DNA]</scope>
    <source>
        <strain evidence="5 6">D216</strain>
    </source>
</reference>
<evidence type="ECO:0000313" key="6">
    <source>
        <dbReference type="Proteomes" id="UP000319257"/>
    </source>
</evidence>
<dbReference type="InterPro" id="IPR038718">
    <property type="entry name" value="SNF2-like_sf"/>
</dbReference>
<keyword evidence="2" id="KW-0067">ATP-binding</keyword>
<gene>
    <name evidence="5" type="ORF">E0L32_002361</name>
</gene>
<dbReference type="RefSeq" id="XP_030988576.1">
    <property type="nucleotide sequence ID" value="XM_031136542.1"/>
</dbReference>
<keyword evidence="6" id="KW-1185">Reference proteome</keyword>
<dbReference type="InterPro" id="IPR027417">
    <property type="entry name" value="P-loop_NTPase"/>
</dbReference>
<evidence type="ECO:0000313" key="5">
    <source>
        <dbReference type="EMBL" id="TPX06865.1"/>
    </source>
</evidence>
<feature type="region of interest" description="Disordered" evidence="3">
    <location>
        <begin position="32"/>
        <end position="61"/>
    </location>
</feature>
<dbReference type="InParanoid" id="A0A507AD52"/>
<dbReference type="InterPro" id="IPR000330">
    <property type="entry name" value="SNF2_N"/>
</dbReference>
<dbReference type="Proteomes" id="UP000319257">
    <property type="component" value="Unassembled WGS sequence"/>
</dbReference>
<feature type="domain" description="SNF2 N-terminal" evidence="4">
    <location>
        <begin position="90"/>
        <end position="150"/>
    </location>
</feature>
<dbReference type="SUPFAM" id="SSF52540">
    <property type="entry name" value="P-loop containing nucleoside triphosphate hydrolases"/>
    <property type="match status" value="1"/>
</dbReference>
<dbReference type="OrthoDB" id="4778002at2759"/>
<name>A0A507AD52_9PEZI</name>
<dbReference type="EMBL" id="SKBQ01000009">
    <property type="protein sequence ID" value="TPX06865.1"/>
    <property type="molecule type" value="Genomic_DNA"/>
</dbReference>
<evidence type="ECO:0000256" key="2">
    <source>
        <dbReference type="ARBA" id="ARBA00022840"/>
    </source>
</evidence>